<dbReference type="Proteomes" id="UP001596200">
    <property type="component" value="Unassembled WGS sequence"/>
</dbReference>
<proteinExistence type="predicted"/>
<dbReference type="SUPFAM" id="SSF55166">
    <property type="entry name" value="Hedgehog/DD-peptidase"/>
    <property type="match status" value="1"/>
</dbReference>
<dbReference type="Pfam" id="PF02557">
    <property type="entry name" value="VanY"/>
    <property type="match status" value="1"/>
</dbReference>
<feature type="compositionally biased region" description="Basic and acidic residues" evidence="1">
    <location>
        <begin position="1"/>
        <end position="11"/>
    </location>
</feature>
<feature type="compositionally biased region" description="Low complexity" evidence="1">
    <location>
        <begin position="41"/>
        <end position="54"/>
    </location>
</feature>
<protein>
    <submittedName>
        <fullName evidence="4">M15 family metallopeptidase</fullName>
    </submittedName>
</protein>
<keyword evidence="5" id="KW-1185">Reference proteome</keyword>
<feature type="domain" description="D-alanyl-D-alanine carboxypeptidase-like core" evidence="3">
    <location>
        <begin position="103"/>
        <end position="188"/>
    </location>
</feature>
<evidence type="ECO:0000313" key="4">
    <source>
        <dbReference type="EMBL" id="MFC5918049.1"/>
    </source>
</evidence>
<dbReference type="EMBL" id="JBHSPU010000032">
    <property type="protein sequence ID" value="MFC5918049.1"/>
    <property type="molecule type" value="Genomic_DNA"/>
</dbReference>
<keyword evidence="2" id="KW-0472">Membrane</keyword>
<reference evidence="5" key="1">
    <citation type="journal article" date="2019" name="Int. J. Syst. Evol. Microbiol.">
        <title>The Global Catalogue of Microorganisms (GCM) 10K type strain sequencing project: providing services to taxonomists for standard genome sequencing and annotation.</title>
        <authorList>
            <consortium name="The Broad Institute Genomics Platform"/>
            <consortium name="The Broad Institute Genome Sequencing Center for Infectious Disease"/>
            <person name="Wu L."/>
            <person name="Ma J."/>
        </authorList>
    </citation>
    <scope>NUCLEOTIDE SEQUENCE [LARGE SCALE GENOMIC DNA]</scope>
    <source>
        <strain evidence="5">JCM 4147</strain>
    </source>
</reference>
<keyword evidence="2" id="KW-0812">Transmembrane</keyword>
<dbReference type="RefSeq" id="WP_344516720.1">
    <property type="nucleotide sequence ID" value="NZ_BAAATU010000041.1"/>
</dbReference>
<dbReference type="InterPro" id="IPR052179">
    <property type="entry name" value="DD-CPase-like"/>
</dbReference>
<feature type="region of interest" description="Disordered" evidence="1">
    <location>
        <begin position="1"/>
        <end position="22"/>
    </location>
</feature>
<evidence type="ECO:0000256" key="2">
    <source>
        <dbReference type="SAM" id="Phobius"/>
    </source>
</evidence>
<organism evidence="4 5">
    <name type="scientific">Streptomyces pulveraceus</name>
    <dbReference type="NCBI Taxonomy" id="68258"/>
    <lineage>
        <taxon>Bacteria</taxon>
        <taxon>Bacillati</taxon>
        <taxon>Actinomycetota</taxon>
        <taxon>Actinomycetes</taxon>
        <taxon>Kitasatosporales</taxon>
        <taxon>Streptomycetaceae</taxon>
        <taxon>Streptomyces</taxon>
    </lineage>
</organism>
<feature type="region of interest" description="Disordered" evidence="1">
    <location>
        <begin position="41"/>
        <end position="94"/>
    </location>
</feature>
<dbReference type="PANTHER" id="PTHR34385:SF1">
    <property type="entry name" value="PEPTIDOGLYCAN L-ALANYL-D-GLUTAMATE ENDOPEPTIDASE CWLK"/>
    <property type="match status" value="1"/>
</dbReference>
<gene>
    <name evidence="4" type="ORF">ACFP1B_32155</name>
</gene>
<sequence>MHDDPTADRPRAAARRFPGRAAAGAGAVVVVALAAAWGMTAGSGPAARTAATADHAPDGGEAATPDGAEGTRSGAPQEDTEGGDPPEGRELTPFDTRYPAVGRLDERLLKAVQEAARDARDDGVEFRITSGWRSREHQQRLLDEGIEKYGSEEKARQFVNTPQKSTHVSGKAVDIGPTDADDWLIRNGSDYGLCQVYNNEMWHFELLTGRGGTCPAPLRDAAG</sequence>
<dbReference type="PANTHER" id="PTHR34385">
    <property type="entry name" value="D-ALANYL-D-ALANINE CARBOXYPEPTIDASE"/>
    <property type="match status" value="1"/>
</dbReference>
<dbReference type="CDD" id="cd14846">
    <property type="entry name" value="Peptidase_M15_like"/>
    <property type="match status" value="1"/>
</dbReference>
<evidence type="ECO:0000259" key="3">
    <source>
        <dbReference type="Pfam" id="PF02557"/>
    </source>
</evidence>
<feature type="transmembrane region" description="Helical" evidence="2">
    <location>
        <begin position="21"/>
        <end position="39"/>
    </location>
</feature>
<dbReference type="InterPro" id="IPR003709">
    <property type="entry name" value="VanY-like_core_dom"/>
</dbReference>
<dbReference type="InterPro" id="IPR009045">
    <property type="entry name" value="Zn_M74/Hedgehog-like"/>
</dbReference>
<accession>A0ABW1GWR7</accession>
<evidence type="ECO:0000313" key="5">
    <source>
        <dbReference type="Proteomes" id="UP001596200"/>
    </source>
</evidence>
<name>A0ABW1GWR7_9ACTN</name>
<evidence type="ECO:0000256" key="1">
    <source>
        <dbReference type="SAM" id="MobiDB-lite"/>
    </source>
</evidence>
<keyword evidence="2" id="KW-1133">Transmembrane helix</keyword>
<dbReference type="Gene3D" id="3.30.1380.10">
    <property type="match status" value="1"/>
</dbReference>
<comment type="caution">
    <text evidence="4">The sequence shown here is derived from an EMBL/GenBank/DDBJ whole genome shotgun (WGS) entry which is preliminary data.</text>
</comment>